<dbReference type="InterPro" id="IPR000048">
    <property type="entry name" value="IQ_motif_EF-hand-BS"/>
</dbReference>
<dbReference type="OMA" id="DSYLVKC"/>
<dbReference type="Proteomes" id="UP000215914">
    <property type="component" value="Chromosome 12"/>
</dbReference>
<reference evidence="4 6" key="1">
    <citation type="journal article" date="2017" name="Nature">
        <title>The sunflower genome provides insights into oil metabolism, flowering and Asterid evolution.</title>
        <authorList>
            <person name="Badouin H."/>
            <person name="Gouzy J."/>
            <person name="Grassa C.J."/>
            <person name="Murat F."/>
            <person name="Staton S.E."/>
            <person name="Cottret L."/>
            <person name="Lelandais-Briere C."/>
            <person name="Owens G.L."/>
            <person name="Carrere S."/>
            <person name="Mayjonade B."/>
            <person name="Legrand L."/>
            <person name="Gill N."/>
            <person name="Kane N.C."/>
            <person name="Bowers J.E."/>
            <person name="Hubner S."/>
            <person name="Bellec A."/>
            <person name="Berard A."/>
            <person name="Berges H."/>
            <person name="Blanchet N."/>
            <person name="Boniface M.C."/>
            <person name="Brunel D."/>
            <person name="Catrice O."/>
            <person name="Chaidir N."/>
            <person name="Claudel C."/>
            <person name="Donnadieu C."/>
            <person name="Faraut T."/>
            <person name="Fievet G."/>
            <person name="Helmstetter N."/>
            <person name="King M."/>
            <person name="Knapp S.J."/>
            <person name="Lai Z."/>
            <person name="Le Paslier M.C."/>
            <person name="Lippi Y."/>
            <person name="Lorenzon L."/>
            <person name="Mandel J.R."/>
            <person name="Marage G."/>
            <person name="Marchand G."/>
            <person name="Marquand E."/>
            <person name="Bret-Mestries E."/>
            <person name="Morien E."/>
            <person name="Nambeesan S."/>
            <person name="Nguyen T."/>
            <person name="Pegot-Espagnet P."/>
            <person name="Pouilly N."/>
            <person name="Raftis F."/>
            <person name="Sallet E."/>
            <person name="Schiex T."/>
            <person name="Thomas J."/>
            <person name="Vandecasteele C."/>
            <person name="Vares D."/>
            <person name="Vear F."/>
            <person name="Vautrin S."/>
            <person name="Crespi M."/>
            <person name="Mangin B."/>
            <person name="Burke J.M."/>
            <person name="Salse J."/>
            <person name="Munos S."/>
            <person name="Vincourt P."/>
            <person name="Rieseberg L.H."/>
            <person name="Langlade N.B."/>
        </authorList>
    </citation>
    <scope>NUCLEOTIDE SEQUENCE [LARGE SCALE GENOMIC DNA]</scope>
    <source>
        <strain evidence="6">cv. SF193</strain>
        <tissue evidence="4">Leaves</tissue>
    </source>
</reference>
<dbReference type="PROSITE" id="PS51035">
    <property type="entry name" value="BAG"/>
    <property type="match status" value="1"/>
</dbReference>
<dbReference type="PANTHER" id="PTHR33322:SF4">
    <property type="entry name" value="BAG DOMAIN CONTAINING PROTEIN, EXPRESSED"/>
    <property type="match status" value="1"/>
</dbReference>
<proteinExistence type="predicted"/>
<sequence>MFDDPFFRAYLSRPVQQNHRSTSPEVIQIPVHFFSSKQPQKPSSLSTKSAAALKIQSLFRGFLVRKSVNKISSIRNQVCEAETSAELIRTDVKERLRVNETLMLLLLKLDSIRGVDFGVREFRKAVINKAIAVQEILDSVVDESVRTVTKQVTDTDSVMNVDGVVDVTVDNVNVVDSVVNDTIRSDETVEIDCGTVTERVTGTDSAMNVDGVVNVTVEDVSVVDSVVDDTIRSGETVVIDCGIVTENATVEDVKEIDVNCDSVEVIDDRNRSIQLLEKLIDDNEKMTSLMTQMFERDEMQTRMINSLSRRVEQLEKTLKPRKKKKKMMHSV</sequence>
<dbReference type="AlphaFoldDB" id="A0A251T002"/>
<evidence type="ECO:0000313" key="5">
    <source>
        <dbReference type="EMBL" id="OTG04430.1"/>
    </source>
</evidence>
<keyword evidence="6" id="KW-1185">Reference proteome</keyword>
<keyword evidence="2" id="KW-0143">Chaperone</keyword>
<dbReference type="PANTHER" id="PTHR33322">
    <property type="entry name" value="BAG DOMAIN CONTAINING PROTEIN, EXPRESSED"/>
    <property type="match status" value="1"/>
</dbReference>
<dbReference type="EMBL" id="CM007901">
    <property type="protein sequence ID" value="OTG04430.1"/>
    <property type="molecule type" value="Genomic_DNA"/>
</dbReference>
<keyword evidence="1" id="KW-0112">Calmodulin-binding</keyword>
<evidence type="ECO:0000256" key="1">
    <source>
        <dbReference type="ARBA" id="ARBA00022860"/>
    </source>
</evidence>
<protein>
    <submittedName>
        <fullName evidence="4">IQ motif, EF-hand binding, BAG domain, BAG domain superfamily</fullName>
    </submittedName>
    <submittedName>
        <fullName evidence="5">Putative IQ motif, EF-hand binding site, BAG domain protein</fullName>
    </submittedName>
</protein>
<gene>
    <name evidence="5" type="ORF">HannXRQ_Chr12g0362251</name>
    <name evidence="4" type="ORF">HanXRQr2_Chr12g0530831</name>
</gene>
<dbReference type="GO" id="GO:0051087">
    <property type="term" value="F:protein-folding chaperone binding"/>
    <property type="evidence" value="ECO:0007669"/>
    <property type="project" value="InterPro"/>
</dbReference>
<evidence type="ECO:0000256" key="2">
    <source>
        <dbReference type="ARBA" id="ARBA00023186"/>
    </source>
</evidence>
<dbReference type="SUPFAM" id="SSF63491">
    <property type="entry name" value="BAG domain"/>
    <property type="match status" value="1"/>
</dbReference>
<dbReference type="Pfam" id="PF00612">
    <property type="entry name" value="IQ"/>
    <property type="match status" value="1"/>
</dbReference>
<dbReference type="SMART" id="SM00015">
    <property type="entry name" value="IQ"/>
    <property type="match status" value="1"/>
</dbReference>
<dbReference type="Gramene" id="mRNA:HanXRQr2_Chr12g0530831">
    <property type="protein sequence ID" value="mRNA:HanXRQr2_Chr12g0530831"/>
    <property type="gene ID" value="HanXRQr2_Chr12g0530831"/>
</dbReference>
<evidence type="ECO:0000259" key="3">
    <source>
        <dbReference type="PROSITE" id="PS51035"/>
    </source>
</evidence>
<reference evidence="4" key="3">
    <citation type="submission" date="2020-06" db="EMBL/GenBank/DDBJ databases">
        <title>Helianthus annuus Genome sequencing and assembly Release 2.</title>
        <authorList>
            <person name="Gouzy J."/>
            <person name="Langlade N."/>
            <person name="Munos S."/>
        </authorList>
    </citation>
    <scope>NUCLEOTIDE SEQUENCE</scope>
    <source>
        <tissue evidence="4">Leaves</tissue>
    </source>
</reference>
<dbReference type="InterPro" id="IPR036533">
    <property type="entry name" value="BAG_dom_sf"/>
</dbReference>
<name>A0A251T002_HELAN</name>
<dbReference type="GO" id="GO:0006457">
    <property type="term" value="P:protein folding"/>
    <property type="evidence" value="ECO:0000318"/>
    <property type="project" value="GO_Central"/>
</dbReference>
<dbReference type="EMBL" id="MNCJ02000327">
    <property type="protein sequence ID" value="KAF5777027.1"/>
    <property type="molecule type" value="Genomic_DNA"/>
</dbReference>
<dbReference type="SMART" id="SM00264">
    <property type="entry name" value="BAG"/>
    <property type="match status" value="1"/>
</dbReference>
<dbReference type="InParanoid" id="A0A251T002"/>
<dbReference type="STRING" id="4232.A0A251T002"/>
<dbReference type="CDD" id="cd23767">
    <property type="entry name" value="IQCD"/>
    <property type="match status" value="1"/>
</dbReference>
<feature type="domain" description="BAG" evidence="3">
    <location>
        <begin position="91"/>
        <end position="141"/>
    </location>
</feature>
<dbReference type="OrthoDB" id="1923217at2759"/>
<dbReference type="Gene3D" id="1.20.58.120">
    <property type="entry name" value="BAG domain"/>
    <property type="match status" value="1"/>
</dbReference>
<accession>A0A251T002</accession>
<reference evidence="5" key="2">
    <citation type="submission" date="2017-02" db="EMBL/GenBank/DDBJ databases">
        <title>Sunflower complete genome.</title>
        <authorList>
            <person name="Langlade N."/>
            <person name="Munos S."/>
        </authorList>
    </citation>
    <scope>NUCLEOTIDE SEQUENCE [LARGE SCALE GENOMIC DNA]</scope>
    <source>
        <tissue evidence="5">Leaves</tissue>
    </source>
</reference>
<evidence type="ECO:0000313" key="6">
    <source>
        <dbReference type="Proteomes" id="UP000215914"/>
    </source>
</evidence>
<dbReference type="PROSITE" id="PS50096">
    <property type="entry name" value="IQ"/>
    <property type="match status" value="1"/>
</dbReference>
<dbReference type="GO" id="GO:0005516">
    <property type="term" value="F:calmodulin binding"/>
    <property type="evidence" value="ECO:0007669"/>
    <property type="project" value="UniProtKB-KW"/>
</dbReference>
<dbReference type="InterPro" id="IPR040400">
    <property type="entry name" value="BAG5/6/7/8"/>
</dbReference>
<dbReference type="InterPro" id="IPR003103">
    <property type="entry name" value="BAG_domain"/>
</dbReference>
<dbReference type="Pfam" id="PF02179">
    <property type="entry name" value="BAG"/>
    <property type="match status" value="1"/>
</dbReference>
<evidence type="ECO:0000313" key="4">
    <source>
        <dbReference type="EMBL" id="KAF5777027.1"/>
    </source>
</evidence>
<organism evidence="5 6">
    <name type="scientific">Helianthus annuus</name>
    <name type="common">Common sunflower</name>
    <dbReference type="NCBI Taxonomy" id="4232"/>
    <lineage>
        <taxon>Eukaryota</taxon>
        <taxon>Viridiplantae</taxon>
        <taxon>Streptophyta</taxon>
        <taxon>Embryophyta</taxon>
        <taxon>Tracheophyta</taxon>
        <taxon>Spermatophyta</taxon>
        <taxon>Magnoliopsida</taxon>
        <taxon>eudicotyledons</taxon>
        <taxon>Gunneridae</taxon>
        <taxon>Pentapetalae</taxon>
        <taxon>asterids</taxon>
        <taxon>campanulids</taxon>
        <taxon>Asterales</taxon>
        <taxon>Asteraceae</taxon>
        <taxon>Asteroideae</taxon>
        <taxon>Heliantheae alliance</taxon>
        <taxon>Heliantheae</taxon>
        <taxon>Helianthus</taxon>
    </lineage>
</organism>